<proteinExistence type="predicted"/>
<gene>
    <name evidence="1" type="ORF">AMAG_03670</name>
</gene>
<dbReference type="AlphaFoldDB" id="A0A0L0SAF0"/>
<protein>
    <submittedName>
        <fullName evidence="1">Uncharacterized protein</fullName>
    </submittedName>
</protein>
<organism evidence="1 2">
    <name type="scientific">Allomyces macrogynus (strain ATCC 38327)</name>
    <name type="common">Allomyces javanicus var. macrogynus</name>
    <dbReference type="NCBI Taxonomy" id="578462"/>
    <lineage>
        <taxon>Eukaryota</taxon>
        <taxon>Fungi</taxon>
        <taxon>Fungi incertae sedis</taxon>
        <taxon>Blastocladiomycota</taxon>
        <taxon>Blastocladiomycetes</taxon>
        <taxon>Blastocladiales</taxon>
        <taxon>Blastocladiaceae</taxon>
        <taxon>Allomyces</taxon>
    </lineage>
</organism>
<sequence>MPGLKRSPAVADLTALPADLPLVVPVHVAVHPSGNAAAAKPTQCLHVDSLQSVAQLKHSLRALVARNKDEVDIDDPRIVWAVAAPAADPDLWKHARLDSAVDLVAMVPRKLVLDRSHNADAVYEVLSAEDTLVIDVRSEGAMGENGVTSERDVVHGMLPACLLSP</sequence>
<keyword evidence="2" id="KW-1185">Reference proteome</keyword>
<dbReference type="VEuPathDB" id="FungiDB:AMAG_03670"/>
<reference evidence="2" key="2">
    <citation type="submission" date="2009-11" db="EMBL/GenBank/DDBJ databases">
        <title>The Genome Sequence of Allomyces macrogynus strain ATCC 38327.</title>
        <authorList>
            <consortium name="The Broad Institute Genome Sequencing Platform"/>
            <person name="Russ C."/>
            <person name="Cuomo C."/>
            <person name="Shea T."/>
            <person name="Young S.K."/>
            <person name="Zeng Q."/>
            <person name="Koehrsen M."/>
            <person name="Haas B."/>
            <person name="Borodovsky M."/>
            <person name="Guigo R."/>
            <person name="Alvarado L."/>
            <person name="Berlin A."/>
            <person name="Borenstein D."/>
            <person name="Chen Z."/>
            <person name="Engels R."/>
            <person name="Freedman E."/>
            <person name="Gellesch M."/>
            <person name="Goldberg J."/>
            <person name="Griggs A."/>
            <person name="Gujja S."/>
            <person name="Heiman D."/>
            <person name="Hepburn T."/>
            <person name="Howarth C."/>
            <person name="Jen D."/>
            <person name="Larson L."/>
            <person name="Lewis B."/>
            <person name="Mehta T."/>
            <person name="Park D."/>
            <person name="Pearson M."/>
            <person name="Roberts A."/>
            <person name="Saif S."/>
            <person name="Shenoy N."/>
            <person name="Sisk P."/>
            <person name="Stolte C."/>
            <person name="Sykes S."/>
            <person name="Walk T."/>
            <person name="White J."/>
            <person name="Yandava C."/>
            <person name="Burger G."/>
            <person name="Gray M.W."/>
            <person name="Holland P.W.H."/>
            <person name="King N."/>
            <person name="Lang F.B.F."/>
            <person name="Roger A.J."/>
            <person name="Ruiz-Trillo I."/>
            <person name="Lander E."/>
            <person name="Nusbaum C."/>
        </authorList>
    </citation>
    <scope>NUCLEOTIDE SEQUENCE [LARGE SCALE GENOMIC DNA]</scope>
    <source>
        <strain evidence="2">ATCC 38327</strain>
    </source>
</reference>
<dbReference type="Proteomes" id="UP000054350">
    <property type="component" value="Unassembled WGS sequence"/>
</dbReference>
<evidence type="ECO:0000313" key="1">
    <source>
        <dbReference type="EMBL" id="KNE59384.1"/>
    </source>
</evidence>
<accession>A0A0L0SAF0</accession>
<dbReference type="EMBL" id="GG745334">
    <property type="protein sequence ID" value="KNE59384.1"/>
    <property type="molecule type" value="Genomic_DNA"/>
</dbReference>
<name>A0A0L0SAF0_ALLM3</name>
<evidence type="ECO:0000313" key="2">
    <source>
        <dbReference type="Proteomes" id="UP000054350"/>
    </source>
</evidence>
<reference evidence="1 2" key="1">
    <citation type="submission" date="2009-11" db="EMBL/GenBank/DDBJ databases">
        <title>Annotation of Allomyces macrogynus ATCC 38327.</title>
        <authorList>
            <consortium name="The Broad Institute Genome Sequencing Platform"/>
            <person name="Russ C."/>
            <person name="Cuomo C."/>
            <person name="Burger G."/>
            <person name="Gray M.W."/>
            <person name="Holland P.W.H."/>
            <person name="King N."/>
            <person name="Lang F.B.F."/>
            <person name="Roger A.J."/>
            <person name="Ruiz-Trillo I."/>
            <person name="Young S.K."/>
            <person name="Zeng Q."/>
            <person name="Gargeya S."/>
            <person name="Fitzgerald M."/>
            <person name="Haas B."/>
            <person name="Abouelleil A."/>
            <person name="Alvarado L."/>
            <person name="Arachchi H.M."/>
            <person name="Berlin A."/>
            <person name="Chapman S.B."/>
            <person name="Gearin G."/>
            <person name="Goldberg J."/>
            <person name="Griggs A."/>
            <person name="Gujja S."/>
            <person name="Hansen M."/>
            <person name="Heiman D."/>
            <person name="Howarth C."/>
            <person name="Larimer J."/>
            <person name="Lui A."/>
            <person name="MacDonald P.J.P."/>
            <person name="McCowen C."/>
            <person name="Montmayeur A."/>
            <person name="Murphy C."/>
            <person name="Neiman D."/>
            <person name="Pearson M."/>
            <person name="Priest M."/>
            <person name="Roberts A."/>
            <person name="Saif S."/>
            <person name="Shea T."/>
            <person name="Sisk P."/>
            <person name="Stolte C."/>
            <person name="Sykes S."/>
            <person name="Wortman J."/>
            <person name="Nusbaum C."/>
            <person name="Birren B."/>
        </authorList>
    </citation>
    <scope>NUCLEOTIDE SEQUENCE [LARGE SCALE GENOMIC DNA]</scope>
    <source>
        <strain evidence="1 2">ATCC 38327</strain>
    </source>
</reference>